<dbReference type="PANTHER" id="PTHR21879:SF13">
    <property type="entry name" value="OSIRIS 18"/>
    <property type="match status" value="1"/>
</dbReference>
<dbReference type="GO" id="GO:0016020">
    <property type="term" value="C:membrane"/>
    <property type="evidence" value="ECO:0007669"/>
    <property type="project" value="TreeGrafter"/>
</dbReference>
<evidence type="ECO:0000313" key="2">
    <source>
        <dbReference type="Proteomes" id="UP001162156"/>
    </source>
</evidence>
<reference evidence="1" key="1">
    <citation type="journal article" date="2023" name="Insect Mol. Biol.">
        <title>Genome sequencing provides insights into the evolution of gene families encoding plant cell wall-degrading enzymes in longhorned beetles.</title>
        <authorList>
            <person name="Shin N.R."/>
            <person name="Okamura Y."/>
            <person name="Kirsch R."/>
            <person name="Pauchet Y."/>
        </authorList>
    </citation>
    <scope>NUCLEOTIDE SEQUENCE</scope>
    <source>
        <strain evidence="1">RBIC_L_NR</strain>
    </source>
</reference>
<sequence length="134" mass="15209">MVTVKYILTACTILGVAYANLSAVNVLQDMYHSCLQNFSVSCVKLKALRWFSEISDNNEIKITEDLFIVKNANPTEIKVRKEDKKTFFEKFENFLQTHDMIVKAPTILSLEGPLGNLIPRSFQPEDIKIPLAVT</sequence>
<dbReference type="InterPro" id="IPR012464">
    <property type="entry name" value="DUF1676"/>
</dbReference>
<organism evidence="1 2">
    <name type="scientific">Rhamnusium bicolor</name>
    <dbReference type="NCBI Taxonomy" id="1586634"/>
    <lineage>
        <taxon>Eukaryota</taxon>
        <taxon>Metazoa</taxon>
        <taxon>Ecdysozoa</taxon>
        <taxon>Arthropoda</taxon>
        <taxon>Hexapoda</taxon>
        <taxon>Insecta</taxon>
        <taxon>Pterygota</taxon>
        <taxon>Neoptera</taxon>
        <taxon>Endopterygota</taxon>
        <taxon>Coleoptera</taxon>
        <taxon>Polyphaga</taxon>
        <taxon>Cucujiformia</taxon>
        <taxon>Chrysomeloidea</taxon>
        <taxon>Cerambycidae</taxon>
        <taxon>Lepturinae</taxon>
        <taxon>Rhagiini</taxon>
        <taxon>Rhamnusium</taxon>
    </lineage>
</organism>
<dbReference type="Proteomes" id="UP001162156">
    <property type="component" value="Unassembled WGS sequence"/>
</dbReference>
<protein>
    <submittedName>
        <fullName evidence="1">Uncharacterized protein</fullName>
    </submittedName>
</protein>
<comment type="caution">
    <text evidence="1">The sequence shown here is derived from an EMBL/GenBank/DDBJ whole genome shotgun (WGS) entry which is preliminary data.</text>
</comment>
<proteinExistence type="predicted"/>
<name>A0AAV8WK51_9CUCU</name>
<dbReference type="PANTHER" id="PTHR21879">
    <property type="entry name" value="FI03362P-RELATED-RELATED"/>
    <property type="match status" value="1"/>
</dbReference>
<dbReference type="Pfam" id="PF07898">
    <property type="entry name" value="DUF1676"/>
    <property type="match status" value="1"/>
</dbReference>
<dbReference type="EMBL" id="JANEYF010005821">
    <property type="protein sequence ID" value="KAJ8926662.1"/>
    <property type="molecule type" value="Genomic_DNA"/>
</dbReference>
<feature type="non-terminal residue" evidence="1">
    <location>
        <position position="134"/>
    </location>
</feature>
<evidence type="ECO:0000313" key="1">
    <source>
        <dbReference type="EMBL" id="KAJ8926662.1"/>
    </source>
</evidence>
<gene>
    <name evidence="1" type="ORF">NQ314_020941</name>
</gene>
<accession>A0AAV8WK51</accession>
<dbReference type="AlphaFoldDB" id="A0AAV8WK51"/>
<keyword evidence="2" id="KW-1185">Reference proteome</keyword>